<comment type="similarity">
    <text evidence="1 3">Belongs to the peptidase S8 family.</text>
</comment>
<dbReference type="InterPro" id="IPR036852">
    <property type="entry name" value="Peptidase_S8/S53_dom_sf"/>
</dbReference>
<feature type="compositionally biased region" description="Acidic residues" evidence="4">
    <location>
        <begin position="138"/>
        <end position="149"/>
    </location>
</feature>
<sequence length="382" mass="41583">MKSENLFDMSLIPLIFSISRPSRLHRANLHGNPPRTGKPPGKPVDENHVFVFLLIVALDGFYSDIIRTDSFHGTLMLGLAILDGLPLGTAVGITWRDAQLEPADEAGHRTYIVLLEPPAGGQDMTAYKQFPIMIEKEEEEEEKVNEEEEERKMSLPQCSASGSALEDMDADAHRAWLQSFLPSMTTTLDEPRLRRSYRTLVNGFSARLMEEDVERVSAKTGSTWTPAFLGLSYHMGHRAAAAMEGLLRQGHQMQQEAHQGLELRWLRTTFGCRGRARHPCDDHRAGNFIAGTNVNGLASGNASGMAPQAHVAVYKACGERGCPNESLMSAILVPVDDGADVISLSIGGTSEPTYDHDPIVVASLAAMRAGVLVVANAGNNGQ</sequence>
<protein>
    <submittedName>
        <fullName evidence="7">Uncharacterized protein</fullName>
    </submittedName>
</protein>
<dbReference type="GO" id="GO:0004252">
    <property type="term" value="F:serine-type endopeptidase activity"/>
    <property type="evidence" value="ECO:0007669"/>
    <property type="project" value="InterPro"/>
</dbReference>
<comment type="caution">
    <text evidence="7">The sequence shown here is derived from an EMBL/GenBank/DDBJ whole genome shotgun (WGS) entry which is preliminary data.</text>
</comment>
<proteinExistence type="inferred from homology"/>
<comment type="caution">
    <text evidence="3">Lacks conserved residue(s) required for the propagation of feature annotation.</text>
</comment>
<feature type="domain" description="Inhibitor I9" evidence="6">
    <location>
        <begin position="166"/>
        <end position="219"/>
    </location>
</feature>
<evidence type="ECO:0000313" key="7">
    <source>
        <dbReference type="EMBL" id="RLM97911.1"/>
    </source>
</evidence>
<dbReference type="InterPro" id="IPR045051">
    <property type="entry name" value="SBT"/>
</dbReference>
<dbReference type="InterPro" id="IPR010259">
    <property type="entry name" value="S8pro/Inhibitor_I9"/>
</dbReference>
<evidence type="ECO:0000256" key="2">
    <source>
        <dbReference type="ARBA" id="ARBA00022729"/>
    </source>
</evidence>
<dbReference type="Proteomes" id="UP000275267">
    <property type="component" value="Unassembled WGS sequence"/>
</dbReference>
<keyword evidence="2" id="KW-0732">Signal</keyword>
<dbReference type="Pfam" id="PF00082">
    <property type="entry name" value="Peptidase_S8"/>
    <property type="match status" value="1"/>
</dbReference>
<evidence type="ECO:0000256" key="1">
    <source>
        <dbReference type="ARBA" id="ARBA00011073"/>
    </source>
</evidence>
<feature type="domain" description="Peptidase S8/S53" evidence="5">
    <location>
        <begin position="291"/>
        <end position="380"/>
    </location>
</feature>
<dbReference type="PROSITE" id="PS51892">
    <property type="entry name" value="SUBTILASE"/>
    <property type="match status" value="1"/>
</dbReference>
<evidence type="ECO:0000259" key="5">
    <source>
        <dbReference type="Pfam" id="PF00082"/>
    </source>
</evidence>
<dbReference type="Gene3D" id="3.40.50.200">
    <property type="entry name" value="Peptidase S8/S53 domain"/>
    <property type="match status" value="1"/>
</dbReference>
<dbReference type="STRING" id="4540.A0A3L6R658"/>
<gene>
    <name evidence="7" type="ORF">C2845_PM06G18750</name>
</gene>
<dbReference type="EMBL" id="PQIB02000009">
    <property type="protein sequence ID" value="RLM97911.1"/>
    <property type="molecule type" value="Genomic_DNA"/>
</dbReference>
<dbReference type="AlphaFoldDB" id="A0A3L6R658"/>
<evidence type="ECO:0000259" key="6">
    <source>
        <dbReference type="Pfam" id="PF05922"/>
    </source>
</evidence>
<evidence type="ECO:0000256" key="4">
    <source>
        <dbReference type="SAM" id="MobiDB-lite"/>
    </source>
</evidence>
<evidence type="ECO:0000256" key="3">
    <source>
        <dbReference type="PROSITE-ProRule" id="PRU01240"/>
    </source>
</evidence>
<evidence type="ECO:0000313" key="8">
    <source>
        <dbReference type="Proteomes" id="UP000275267"/>
    </source>
</evidence>
<keyword evidence="8" id="KW-1185">Reference proteome</keyword>
<dbReference type="InterPro" id="IPR037045">
    <property type="entry name" value="S8pro/Inhibitor_I9_sf"/>
</dbReference>
<dbReference type="InterPro" id="IPR000209">
    <property type="entry name" value="Peptidase_S8/S53_dom"/>
</dbReference>
<organism evidence="7 8">
    <name type="scientific">Panicum miliaceum</name>
    <name type="common">Proso millet</name>
    <name type="synonym">Broomcorn millet</name>
    <dbReference type="NCBI Taxonomy" id="4540"/>
    <lineage>
        <taxon>Eukaryota</taxon>
        <taxon>Viridiplantae</taxon>
        <taxon>Streptophyta</taxon>
        <taxon>Embryophyta</taxon>
        <taxon>Tracheophyta</taxon>
        <taxon>Spermatophyta</taxon>
        <taxon>Magnoliopsida</taxon>
        <taxon>Liliopsida</taxon>
        <taxon>Poales</taxon>
        <taxon>Poaceae</taxon>
        <taxon>PACMAD clade</taxon>
        <taxon>Panicoideae</taxon>
        <taxon>Panicodae</taxon>
        <taxon>Paniceae</taxon>
        <taxon>Panicinae</taxon>
        <taxon>Panicum</taxon>
        <taxon>Panicum sect. Panicum</taxon>
    </lineage>
</organism>
<dbReference type="Pfam" id="PF05922">
    <property type="entry name" value="Inhibitor_I9"/>
    <property type="match status" value="1"/>
</dbReference>
<dbReference type="SUPFAM" id="SSF52743">
    <property type="entry name" value="Subtilisin-like"/>
    <property type="match status" value="1"/>
</dbReference>
<reference evidence="8" key="1">
    <citation type="journal article" date="2019" name="Nat. Commun.">
        <title>The genome of broomcorn millet.</title>
        <authorList>
            <person name="Zou C."/>
            <person name="Miki D."/>
            <person name="Li D."/>
            <person name="Tang Q."/>
            <person name="Xiao L."/>
            <person name="Rajput S."/>
            <person name="Deng P."/>
            <person name="Jia W."/>
            <person name="Huang R."/>
            <person name="Zhang M."/>
            <person name="Sun Y."/>
            <person name="Hu J."/>
            <person name="Fu X."/>
            <person name="Schnable P.S."/>
            <person name="Li F."/>
            <person name="Zhang H."/>
            <person name="Feng B."/>
            <person name="Zhu X."/>
            <person name="Liu R."/>
            <person name="Schnable J.C."/>
            <person name="Zhu J.-K."/>
            <person name="Zhang H."/>
        </authorList>
    </citation>
    <scope>NUCLEOTIDE SEQUENCE [LARGE SCALE GENOMIC DNA]</scope>
</reference>
<feature type="region of interest" description="Disordered" evidence="4">
    <location>
        <begin position="138"/>
        <end position="157"/>
    </location>
</feature>
<dbReference type="GO" id="GO:0006508">
    <property type="term" value="P:proteolysis"/>
    <property type="evidence" value="ECO:0007669"/>
    <property type="project" value="InterPro"/>
</dbReference>
<name>A0A3L6R658_PANMI</name>
<dbReference type="Gene3D" id="3.30.70.80">
    <property type="entry name" value="Peptidase S8 propeptide/proteinase inhibitor I9"/>
    <property type="match status" value="1"/>
</dbReference>
<dbReference type="OrthoDB" id="786369at2759"/>
<accession>A0A3L6R658</accession>
<dbReference type="PANTHER" id="PTHR10795">
    <property type="entry name" value="PROPROTEIN CONVERTASE SUBTILISIN/KEXIN"/>
    <property type="match status" value="1"/>
</dbReference>